<proteinExistence type="inferred from homology"/>
<comment type="subcellular location">
    <subcellularLocation>
        <location evidence="1">Cell membrane</location>
        <topology evidence="1">Multi-pass membrane protein</topology>
    </subcellularLocation>
</comment>
<feature type="transmembrane region" description="Helical" evidence="12">
    <location>
        <begin position="12"/>
        <end position="34"/>
    </location>
</feature>
<evidence type="ECO:0000256" key="7">
    <source>
        <dbReference type="ARBA" id="ARBA00022982"/>
    </source>
</evidence>
<evidence type="ECO:0000256" key="12">
    <source>
        <dbReference type="SAM" id="Phobius"/>
    </source>
</evidence>
<dbReference type="PANTHER" id="PTHR30529">
    <property type="entry name" value="CYTOCHROME B561"/>
    <property type="match status" value="1"/>
</dbReference>
<evidence type="ECO:0000256" key="8">
    <source>
        <dbReference type="ARBA" id="ARBA00022989"/>
    </source>
</evidence>
<dbReference type="GO" id="GO:0020037">
    <property type="term" value="F:heme binding"/>
    <property type="evidence" value="ECO:0007669"/>
    <property type="project" value="TreeGrafter"/>
</dbReference>
<dbReference type="GO" id="GO:0005886">
    <property type="term" value="C:plasma membrane"/>
    <property type="evidence" value="ECO:0007669"/>
    <property type="project" value="UniProtKB-SubCell"/>
</dbReference>
<comment type="similarity">
    <text evidence="11">Belongs to the cytochrome b561 family.</text>
</comment>
<keyword evidence="8 12" id="KW-1133">Transmembrane helix</keyword>
<evidence type="ECO:0000256" key="3">
    <source>
        <dbReference type="ARBA" id="ARBA00022475"/>
    </source>
</evidence>
<accession>A0A3P3ZMQ3</accession>
<dbReference type="PANTHER" id="PTHR30529:SF1">
    <property type="entry name" value="CYTOCHROME B561 HOMOLOG 2"/>
    <property type="match status" value="1"/>
</dbReference>
<feature type="transmembrane region" description="Helical" evidence="12">
    <location>
        <begin position="46"/>
        <end position="63"/>
    </location>
</feature>
<dbReference type="InterPro" id="IPR016174">
    <property type="entry name" value="Di-haem_cyt_TM"/>
</dbReference>
<feature type="transmembrane region" description="Helical" evidence="12">
    <location>
        <begin position="95"/>
        <end position="122"/>
    </location>
</feature>
<keyword evidence="7" id="KW-0249">Electron transport</keyword>
<keyword evidence="5 12" id="KW-0812">Transmembrane</keyword>
<evidence type="ECO:0000313" key="14">
    <source>
        <dbReference type="EMBL" id="VAY87629.1"/>
    </source>
</evidence>
<evidence type="ECO:0000256" key="10">
    <source>
        <dbReference type="ARBA" id="ARBA00023136"/>
    </source>
</evidence>
<dbReference type="AlphaFoldDB" id="A0A3P3ZMQ3"/>
<keyword evidence="4" id="KW-0349">Heme</keyword>
<name>A0A3P3ZMQ3_9ZZZZ</name>
<dbReference type="GO" id="GO:0022904">
    <property type="term" value="P:respiratory electron transport chain"/>
    <property type="evidence" value="ECO:0007669"/>
    <property type="project" value="InterPro"/>
</dbReference>
<dbReference type="EMBL" id="UOYP01000133">
    <property type="protein sequence ID" value="VAY87629.1"/>
    <property type="molecule type" value="Genomic_DNA"/>
</dbReference>
<feature type="transmembrane region" description="Helical" evidence="12">
    <location>
        <begin position="142"/>
        <end position="162"/>
    </location>
</feature>
<protein>
    <recommendedName>
        <fullName evidence="13">Cytochrome b561 bacterial/Ni-hydrogenase domain-containing protein</fullName>
    </recommendedName>
</protein>
<gene>
    <name evidence="14" type="ORF">CARN8_2180002</name>
</gene>
<sequence>MNSYSSAKFTPVAIGLHWIMAAGLAIAFGVGQYMSGLELSPWKLKIYTWHKWLGITLFLLVWMRMAWRSTHRPPALPTTMSRRIQKLTEIAHRTLYVLMVLIPLTGWLHSSAAGVSVVYFNLLPLPNLVPKDKALSHLFETFHQTLNWTLLVLVLGHVAAAFKHQFIDRDHLMDRMHP</sequence>
<evidence type="ECO:0000256" key="1">
    <source>
        <dbReference type="ARBA" id="ARBA00004651"/>
    </source>
</evidence>
<keyword evidence="6" id="KW-0479">Metal-binding</keyword>
<keyword evidence="2" id="KW-0813">Transport</keyword>
<keyword evidence="10 12" id="KW-0472">Membrane</keyword>
<evidence type="ECO:0000256" key="5">
    <source>
        <dbReference type="ARBA" id="ARBA00022692"/>
    </source>
</evidence>
<dbReference type="Pfam" id="PF01292">
    <property type="entry name" value="Ni_hydr_CYTB"/>
    <property type="match status" value="1"/>
</dbReference>
<evidence type="ECO:0000259" key="13">
    <source>
        <dbReference type="Pfam" id="PF01292"/>
    </source>
</evidence>
<feature type="domain" description="Cytochrome b561 bacterial/Ni-hydrogenase" evidence="13">
    <location>
        <begin position="9"/>
        <end position="176"/>
    </location>
</feature>
<keyword evidence="9" id="KW-0408">Iron</keyword>
<dbReference type="InterPro" id="IPR052168">
    <property type="entry name" value="Cytochrome_b561_oxidase"/>
</dbReference>
<keyword evidence="3" id="KW-1003">Cell membrane</keyword>
<dbReference type="GO" id="GO:0009055">
    <property type="term" value="F:electron transfer activity"/>
    <property type="evidence" value="ECO:0007669"/>
    <property type="project" value="InterPro"/>
</dbReference>
<evidence type="ECO:0000256" key="2">
    <source>
        <dbReference type="ARBA" id="ARBA00022448"/>
    </source>
</evidence>
<evidence type="ECO:0000256" key="9">
    <source>
        <dbReference type="ARBA" id="ARBA00023004"/>
    </source>
</evidence>
<evidence type="ECO:0000256" key="4">
    <source>
        <dbReference type="ARBA" id="ARBA00022617"/>
    </source>
</evidence>
<dbReference type="SUPFAM" id="SSF81342">
    <property type="entry name" value="Transmembrane di-heme cytochromes"/>
    <property type="match status" value="1"/>
</dbReference>
<organism evidence="14">
    <name type="scientific">mine drainage metagenome</name>
    <dbReference type="NCBI Taxonomy" id="410659"/>
    <lineage>
        <taxon>unclassified sequences</taxon>
        <taxon>metagenomes</taxon>
        <taxon>ecological metagenomes</taxon>
    </lineage>
</organism>
<dbReference type="InterPro" id="IPR011577">
    <property type="entry name" value="Cyt_b561_bac/Ni-Hgenase"/>
</dbReference>
<evidence type="ECO:0000256" key="11">
    <source>
        <dbReference type="ARBA" id="ARBA00037975"/>
    </source>
</evidence>
<reference evidence="14" key="1">
    <citation type="submission" date="2018-10" db="EMBL/GenBank/DDBJ databases">
        <authorList>
            <person name="Plewniak F."/>
        </authorList>
    </citation>
    <scope>NUCLEOTIDE SEQUENCE</scope>
</reference>
<evidence type="ECO:0000256" key="6">
    <source>
        <dbReference type="ARBA" id="ARBA00022723"/>
    </source>
</evidence>
<dbReference type="GO" id="GO:0046872">
    <property type="term" value="F:metal ion binding"/>
    <property type="evidence" value="ECO:0007669"/>
    <property type="project" value="UniProtKB-KW"/>
</dbReference>